<evidence type="ECO:0000256" key="3">
    <source>
        <dbReference type="ARBA" id="ARBA00022803"/>
    </source>
</evidence>
<dbReference type="EMBL" id="CP036426">
    <property type="protein sequence ID" value="QDV38253.1"/>
    <property type="molecule type" value="Genomic_DNA"/>
</dbReference>
<dbReference type="InterPro" id="IPR051012">
    <property type="entry name" value="CellSynth/LPSAsmb/PSIAsmb"/>
</dbReference>
<dbReference type="InterPro" id="IPR011990">
    <property type="entry name" value="TPR-like_helical_dom_sf"/>
</dbReference>
<proteinExistence type="predicted"/>
<evidence type="ECO:0000256" key="5">
    <source>
        <dbReference type="SAM" id="MobiDB-lite"/>
    </source>
</evidence>
<dbReference type="Gene3D" id="1.25.40.10">
    <property type="entry name" value="Tetratricopeptide repeat domain"/>
    <property type="match status" value="9"/>
</dbReference>
<gene>
    <name evidence="8" type="ORF">ElP_62040</name>
</gene>
<name>A0A518HBL9_9BACT</name>
<feature type="domain" description="Ancillary SecYEG translocon subunit/Cell division coordinator CpoB TPR" evidence="6">
    <location>
        <begin position="792"/>
        <end position="944"/>
    </location>
</feature>
<dbReference type="PROSITE" id="PS50005">
    <property type="entry name" value="TPR"/>
    <property type="match status" value="4"/>
</dbReference>
<feature type="domain" description="Outer membrane lipoprotein BamD-like" evidence="7">
    <location>
        <begin position="231"/>
        <end position="382"/>
    </location>
</feature>
<dbReference type="Pfam" id="PF09976">
    <property type="entry name" value="TPR_21"/>
    <property type="match status" value="1"/>
</dbReference>
<dbReference type="SUPFAM" id="SSF48452">
    <property type="entry name" value="TPR-like"/>
    <property type="match status" value="5"/>
</dbReference>
<dbReference type="PANTHER" id="PTHR45586:SF1">
    <property type="entry name" value="LIPOPOLYSACCHARIDE ASSEMBLY PROTEIN B"/>
    <property type="match status" value="1"/>
</dbReference>
<feature type="repeat" description="TPR" evidence="4">
    <location>
        <begin position="232"/>
        <end position="265"/>
    </location>
</feature>
<dbReference type="Proteomes" id="UP000317835">
    <property type="component" value="Chromosome"/>
</dbReference>
<keyword evidence="1" id="KW-0732">Signal</keyword>
<evidence type="ECO:0000256" key="4">
    <source>
        <dbReference type="PROSITE-ProRule" id="PRU00339"/>
    </source>
</evidence>
<dbReference type="KEGG" id="tpla:ElP_62040"/>
<evidence type="ECO:0000313" key="9">
    <source>
        <dbReference type="Proteomes" id="UP000317835"/>
    </source>
</evidence>
<dbReference type="InterPro" id="IPR039565">
    <property type="entry name" value="BamD-like"/>
</dbReference>
<accession>A0A518HBL9</accession>
<dbReference type="PANTHER" id="PTHR45586">
    <property type="entry name" value="TPR REPEAT-CONTAINING PROTEIN PA4667"/>
    <property type="match status" value="1"/>
</dbReference>
<organism evidence="8 9">
    <name type="scientific">Tautonia plasticadhaerens</name>
    <dbReference type="NCBI Taxonomy" id="2527974"/>
    <lineage>
        <taxon>Bacteria</taxon>
        <taxon>Pseudomonadati</taxon>
        <taxon>Planctomycetota</taxon>
        <taxon>Planctomycetia</taxon>
        <taxon>Isosphaerales</taxon>
        <taxon>Isosphaeraceae</taxon>
        <taxon>Tautonia</taxon>
    </lineage>
</organism>
<feature type="region of interest" description="Disordered" evidence="5">
    <location>
        <begin position="1028"/>
        <end position="1049"/>
    </location>
</feature>
<feature type="repeat" description="TPR" evidence="4">
    <location>
        <begin position="490"/>
        <end position="523"/>
    </location>
</feature>
<evidence type="ECO:0000259" key="6">
    <source>
        <dbReference type="Pfam" id="PF09976"/>
    </source>
</evidence>
<protein>
    <submittedName>
        <fullName evidence="8">Tol-pal system protein YbgF</fullName>
    </submittedName>
</protein>
<feature type="repeat" description="TPR" evidence="4">
    <location>
        <begin position="159"/>
        <end position="192"/>
    </location>
</feature>
<dbReference type="OrthoDB" id="9757961at2"/>
<reference evidence="8 9" key="1">
    <citation type="submission" date="2019-02" db="EMBL/GenBank/DDBJ databases">
        <title>Deep-cultivation of Planctomycetes and their phenomic and genomic characterization uncovers novel biology.</title>
        <authorList>
            <person name="Wiegand S."/>
            <person name="Jogler M."/>
            <person name="Boedeker C."/>
            <person name="Pinto D."/>
            <person name="Vollmers J."/>
            <person name="Rivas-Marin E."/>
            <person name="Kohn T."/>
            <person name="Peeters S.H."/>
            <person name="Heuer A."/>
            <person name="Rast P."/>
            <person name="Oberbeckmann S."/>
            <person name="Bunk B."/>
            <person name="Jeske O."/>
            <person name="Meyerdierks A."/>
            <person name="Storesund J.E."/>
            <person name="Kallscheuer N."/>
            <person name="Luecker S."/>
            <person name="Lage O.M."/>
            <person name="Pohl T."/>
            <person name="Merkel B.J."/>
            <person name="Hornburger P."/>
            <person name="Mueller R.-W."/>
            <person name="Bruemmer F."/>
            <person name="Labrenz M."/>
            <person name="Spormann A.M."/>
            <person name="Op den Camp H."/>
            <person name="Overmann J."/>
            <person name="Amann R."/>
            <person name="Jetten M.S.M."/>
            <person name="Mascher T."/>
            <person name="Medema M.H."/>
            <person name="Devos D.P."/>
            <person name="Kaster A.-K."/>
            <person name="Ovreas L."/>
            <person name="Rohde M."/>
            <person name="Galperin M.Y."/>
            <person name="Jogler C."/>
        </authorList>
    </citation>
    <scope>NUCLEOTIDE SEQUENCE [LARGE SCALE GENOMIC DNA]</scope>
    <source>
        <strain evidence="8 9">ElP</strain>
    </source>
</reference>
<evidence type="ECO:0000256" key="1">
    <source>
        <dbReference type="ARBA" id="ARBA00022729"/>
    </source>
</evidence>
<dbReference type="RefSeq" id="WP_145276602.1">
    <property type="nucleotide sequence ID" value="NZ_CP036426.1"/>
</dbReference>
<feature type="repeat" description="TPR" evidence="4">
    <location>
        <begin position="84"/>
        <end position="117"/>
    </location>
</feature>
<dbReference type="Pfam" id="PF13525">
    <property type="entry name" value="YfiO"/>
    <property type="match status" value="1"/>
</dbReference>
<evidence type="ECO:0000313" key="8">
    <source>
        <dbReference type="EMBL" id="QDV38253.1"/>
    </source>
</evidence>
<keyword evidence="9" id="KW-1185">Reference proteome</keyword>
<dbReference type="AlphaFoldDB" id="A0A518HBL9"/>
<dbReference type="Pfam" id="PF13174">
    <property type="entry name" value="TPR_6"/>
    <property type="match status" value="2"/>
</dbReference>
<sequence>MRDRPQSPGRLHASVTPFVVLLLGLGTVFVPEAGGQASGTGVDAGAVPEALNFANGLFRARRFDLAVREYRRFLESGPGGTHRADALYGLANAHQFLQEYDRARSAFEEFLRVAPAGHPNAATALFRVGELAYVLGDLPAARRALESYTAGPPAHRYQELAWPYLGDVRFREGDLDGAREAYEHALSAFPDGRLADRSRLYLGRALAKQGDREGALARFRELIDRPDAAQRDEAYYQVGRLELEAGAFDRAVEAFEALEREVPQSAFAPRARLGRAEALTSLERFEEAAEAIEPLRDDPSPEISARAAYLLGLGQLEQGKAAEALATFDEALARSSESSTAPALLFRSAEASASLGDPLDALSRFERLADSYPADSWADDALLQASSIALKAGEPDRATELARRARGPSGDGPLAAPALLVEGRAALESGEVDEAIGLLETLLDQHQPDPETAQAARYSLGLAYKGAGKDAEAIEQLDLLAGTPGASLSADALYLVGQAHFDEGRYAEAAEALGRFIEARPDGEAVDHALARIALARSELGEDDQALDALDRLAARFPESPVLGPTRLRLAEAALDGEHWGRAEGLFRAVAEAEGVDPASRARALSGMGWALTGAGAPEEAAEAFGTLVGESPEDPLAAEASYVRGTALRELGRPEEAIEALAWVVEHHPDSDQAPKADLAKARLLAELGRPGEAAPLLRALVDRGEDEEAVGEPVDRLLAELGWALIDAGDPDGADLAFSRLLDESPNSPLAGDARLNLAESAFQAGEYDEVLDRLGPMVAEGADVAPRLRQAALYREGRTRVERQEWDEAIGAFDRLVAEFPEGRYAREAAFWAAEVAFRRGDAEGAESRFSALVDATPEDREPESWLATARLRRIQALVQLGRWADVLDRADAMKAEFPEFPQIAELEYARGRALQGQAPPRFEDARAAYQAVIDARKGGELAAMSQFMRGETYFHEKDYEEALREFLKVDVLPSYDDAPKWQALALLEAGKVYEQLDRWADAADLYERLRARFPDEPASLEADRRLTIARSRASGGSGPRTGRRG</sequence>
<keyword evidence="2" id="KW-0677">Repeat</keyword>
<dbReference type="Pfam" id="PF13432">
    <property type="entry name" value="TPR_16"/>
    <property type="match status" value="7"/>
</dbReference>
<evidence type="ECO:0000256" key="2">
    <source>
        <dbReference type="ARBA" id="ARBA00022737"/>
    </source>
</evidence>
<dbReference type="SMART" id="SM00028">
    <property type="entry name" value="TPR"/>
    <property type="match status" value="14"/>
</dbReference>
<dbReference type="InterPro" id="IPR018704">
    <property type="entry name" value="SecYEG/CpoB_TPR"/>
</dbReference>
<evidence type="ECO:0000259" key="7">
    <source>
        <dbReference type="Pfam" id="PF13525"/>
    </source>
</evidence>
<dbReference type="InterPro" id="IPR019734">
    <property type="entry name" value="TPR_rpt"/>
</dbReference>
<keyword evidence="3 4" id="KW-0802">TPR repeat</keyword>